<dbReference type="Proteomes" id="UP000199343">
    <property type="component" value="Unassembled WGS sequence"/>
</dbReference>
<dbReference type="Proteomes" id="UP001334804">
    <property type="component" value="Chromosome"/>
</dbReference>
<evidence type="ECO:0000313" key="7">
    <source>
        <dbReference type="Proteomes" id="UP000199343"/>
    </source>
</evidence>
<keyword evidence="4" id="KW-0813">Transport</keyword>
<organism evidence="5 7">
    <name type="scientific">Micromonospora peucetia</name>
    <dbReference type="NCBI Taxonomy" id="47871"/>
    <lineage>
        <taxon>Bacteria</taxon>
        <taxon>Bacillati</taxon>
        <taxon>Actinomycetota</taxon>
        <taxon>Actinomycetes</taxon>
        <taxon>Micromonosporales</taxon>
        <taxon>Micromonosporaceae</taxon>
        <taxon>Micromonospora</taxon>
    </lineage>
</organism>
<reference evidence="5 7" key="1">
    <citation type="submission" date="2016-06" db="EMBL/GenBank/DDBJ databases">
        <authorList>
            <person name="Kjaerup R.B."/>
            <person name="Dalgaard T.S."/>
            <person name="Juul-Madsen H.R."/>
        </authorList>
    </citation>
    <scope>NUCLEOTIDE SEQUENCE [LARGE SCALE GENOMIC DNA]</scope>
    <source>
        <strain evidence="5 7">DSM 43363</strain>
    </source>
</reference>
<dbReference type="RefSeq" id="WP_176733625.1">
    <property type="nucleotide sequence ID" value="NZ_CP109071.1"/>
</dbReference>
<keyword evidence="1 4" id="KW-0479">Metal-binding</keyword>
<name>A0A1C6U8F2_9ACTN</name>
<dbReference type="InterPro" id="IPR001080">
    <property type="entry name" value="3Fe4S_ferredoxin"/>
</dbReference>
<keyword evidence="4" id="KW-0249">Electron transport</keyword>
<evidence type="ECO:0000313" key="5">
    <source>
        <dbReference type="EMBL" id="SCL50307.1"/>
    </source>
</evidence>
<dbReference type="STRING" id="47871.GA0070608_0671"/>
<keyword evidence="2 4" id="KW-0408">Iron</keyword>
<protein>
    <recommendedName>
        <fullName evidence="4">Ferredoxin</fullName>
    </recommendedName>
</protein>
<dbReference type="Pfam" id="PF13370">
    <property type="entry name" value="Fer4_13"/>
    <property type="match status" value="1"/>
</dbReference>
<dbReference type="PRINTS" id="PR00352">
    <property type="entry name" value="3FE4SFRDOXIN"/>
</dbReference>
<accession>A0A1C6U8F2</accession>
<sequence>MSPNGSGDQAGWRLAVDQVRCISSGFCVGTAPDHFAMDVVSAPLADVVAPSDKVIEAAEFCPVEAISVFDVQTGTQLAPKR</sequence>
<evidence type="ECO:0000256" key="2">
    <source>
        <dbReference type="ARBA" id="ARBA00023004"/>
    </source>
</evidence>
<dbReference type="GO" id="GO:0005506">
    <property type="term" value="F:iron ion binding"/>
    <property type="evidence" value="ECO:0007669"/>
    <property type="project" value="UniProtKB-UniRule"/>
</dbReference>
<evidence type="ECO:0000256" key="1">
    <source>
        <dbReference type="ARBA" id="ARBA00022723"/>
    </source>
</evidence>
<comment type="function">
    <text evidence="4">Ferredoxins are iron-sulfur proteins that transfer electrons in a wide variety of metabolic reactions.</text>
</comment>
<keyword evidence="8" id="KW-1185">Reference proteome</keyword>
<keyword evidence="3 4" id="KW-0411">Iron-sulfur</keyword>
<evidence type="ECO:0000256" key="4">
    <source>
        <dbReference type="RuleBase" id="RU368020"/>
    </source>
</evidence>
<dbReference type="EMBL" id="CP109071">
    <property type="protein sequence ID" value="WSA33615.1"/>
    <property type="molecule type" value="Genomic_DNA"/>
</dbReference>
<reference evidence="6 8" key="2">
    <citation type="submission" date="2022-10" db="EMBL/GenBank/DDBJ databases">
        <title>The complete genomes of actinobacterial strains from the NBC collection.</title>
        <authorList>
            <person name="Joergensen T.S."/>
            <person name="Alvarez Arevalo M."/>
            <person name="Sterndorff E.B."/>
            <person name="Faurdal D."/>
            <person name="Vuksanovic O."/>
            <person name="Mourched A.-S."/>
            <person name="Charusanti P."/>
            <person name="Shaw S."/>
            <person name="Blin K."/>
            <person name="Weber T."/>
        </authorList>
    </citation>
    <scope>NUCLEOTIDE SEQUENCE [LARGE SCALE GENOMIC DNA]</scope>
    <source>
        <strain evidence="6 8">NBC 01809</strain>
    </source>
</reference>
<evidence type="ECO:0000256" key="3">
    <source>
        <dbReference type="ARBA" id="ARBA00023014"/>
    </source>
</evidence>
<dbReference type="GO" id="GO:0051536">
    <property type="term" value="F:iron-sulfur cluster binding"/>
    <property type="evidence" value="ECO:0007669"/>
    <property type="project" value="UniProtKB-KW"/>
</dbReference>
<proteinExistence type="predicted"/>
<dbReference type="Gene3D" id="3.30.70.20">
    <property type="match status" value="1"/>
</dbReference>
<dbReference type="AlphaFoldDB" id="A0A1C6U8F2"/>
<dbReference type="SUPFAM" id="SSF54862">
    <property type="entry name" value="4Fe-4S ferredoxins"/>
    <property type="match status" value="1"/>
</dbReference>
<dbReference type="GO" id="GO:0009055">
    <property type="term" value="F:electron transfer activity"/>
    <property type="evidence" value="ECO:0007669"/>
    <property type="project" value="UniProtKB-UniRule"/>
</dbReference>
<gene>
    <name evidence="5" type="ORF">GA0070608_0671</name>
    <name evidence="6" type="ORF">OIE14_06080</name>
</gene>
<evidence type="ECO:0000313" key="8">
    <source>
        <dbReference type="Proteomes" id="UP001334804"/>
    </source>
</evidence>
<dbReference type="EMBL" id="FMIC01000002">
    <property type="protein sequence ID" value="SCL50307.1"/>
    <property type="molecule type" value="Genomic_DNA"/>
</dbReference>
<evidence type="ECO:0000313" key="6">
    <source>
        <dbReference type="EMBL" id="WSA33615.1"/>
    </source>
</evidence>